<dbReference type="RefSeq" id="WP_264138635.1">
    <property type="nucleotide sequence ID" value="NZ_JAOYOD010000001.1"/>
</dbReference>
<dbReference type="Proteomes" id="UP001300692">
    <property type="component" value="Unassembled WGS sequence"/>
</dbReference>
<name>A0ABT3CW38_9BACT</name>
<keyword evidence="2" id="KW-1185">Reference proteome</keyword>
<dbReference type="EMBL" id="JAOYOD010000001">
    <property type="protein sequence ID" value="MCV9387817.1"/>
    <property type="molecule type" value="Genomic_DNA"/>
</dbReference>
<reference evidence="1 2" key="1">
    <citation type="submission" date="2022-10" db="EMBL/GenBank/DDBJ databases">
        <title>Comparative genomics and taxonomic characterization of three novel marine species of genus Reichenbachiella exhibiting antioxidant and polysaccharide degradation activities.</title>
        <authorList>
            <person name="Muhammad N."/>
            <person name="Lee Y.-J."/>
            <person name="Ko J."/>
            <person name="Kim S.-G."/>
        </authorList>
    </citation>
    <scope>NUCLEOTIDE SEQUENCE [LARGE SCALE GENOMIC DNA]</scope>
    <source>
        <strain evidence="1 2">ABR2-5</strain>
    </source>
</reference>
<sequence length="283" mass="32676">MNLKWQKFTYPSLESIREAKEQSHQAIQNVAAVGRAFLPESEIDEYANLEWDAKLQRLVGRWIEGNITFRSSISLYDFMVYLVDENFKTLSSISMQGSKQKDVMVWLEKELVQLGVDFSKINLNYPYELPDYADNLGHTFGVKSEQASHELSRLYHNANLMIHYILAQEEKKVSKVKCWPHHFDIAGSVILLDTGDQDTSKKIGVGMSPGDQDYDEPYFYVAPWPYPVKELPDISETLGHWHENNWIGAVLPYSKLVGQDLIQDQIRVIQKFYETAIHSLKNL</sequence>
<accession>A0ABT3CW38</accession>
<comment type="caution">
    <text evidence="1">The sequence shown here is derived from an EMBL/GenBank/DDBJ whole genome shotgun (WGS) entry which is preliminary data.</text>
</comment>
<evidence type="ECO:0000313" key="1">
    <source>
        <dbReference type="EMBL" id="MCV9387817.1"/>
    </source>
</evidence>
<proteinExistence type="predicted"/>
<protein>
    <submittedName>
        <fullName evidence="1">Uncharacterized protein</fullName>
    </submittedName>
</protein>
<evidence type="ECO:0000313" key="2">
    <source>
        <dbReference type="Proteomes" id="UP001300692"/>
    </source>
</evidence>
<gene>
    <name evidence="1" type="ORF">N7U62_14135</name>
</gene>
<organism evidence="1 2">
    <name type="scientific">Reichenbachiella ulvae</name>
    <dbReference type="NCBI Taxonomy" id="2980104"/>
    <lineage>
        <taxon>Bacteria</taxon>
        <taxon>Pseudomonadati</taxon>
        <taxon>Bacteroidota</taxon>
        <taxon>Cytophagia</taxon>
        <taxon>Cytophagales</taxon>
        <taxon>Reichenbachiellaceae</taxon>
        <taxon>Reichenbachiella</taxon>
    </lineage>
</organism>